<accession>A0A8G3M2Q9</accession>
<evidence type="ECO:0000313" key="1">
    <source>
        <dbReference type="EMBL" id="MZZ11522.1"/>
    </source>
</evidence>
<protein>
    <submittedName>
        <fullName evidence="1">Uncharacterized protein</fullName>
    </submittedName>
</protein>
<dbReference type="EMBL" id="WXZT01000002">
    <property type="protein sequence ID" value="MZZ11522.1"/>
    <property type="molecule type" value="Genomic_DNA"/>
</dbReference>
<dbReference type="RefSeq" id="WP_034014243.1">
    <property type="nucleotide sequence ID" value="NZ_CAADLL010000399.1"/>
</dbReference>
<dbReference type="Proteomes" id="UP000644192">
    <property type="component" value="Unassembled WGS sequence"/>
</dbReference>
<evidence type="ECO:0000313" key="2">
    <source>
        <dbReference type="Proteomes" id="UP000644192"/>
    </source>
</evidence>
<reference evidence="1" key="1">
    <citation type="submission" date="2020-01" db="EMBL/GenBank/DDBJ databases">
        <title>Bacteria Cultured from War Wounds Associated with the Conflict in Eastern Ukraine.</title>
        <authorList>
            <person name="Snesrud E."/>
            <person name="Galac M.R."/>
            <person name="Mc Gann P."/>
            <person name="Valentine K."/>
            <person name="Viacheslav K."/>
        </authorList>
    </citation>
    <scope>NUCLEOTIDE SEQUENCE</scope>
    <source>
        <strain evidence="1">VNMU148</strain>
    </source>
</reference>
<dbReference type="AlphaFoldDB" id="A0A8G3M2Q9"/>
<sequence length="81" mass="8781">MTTPNPASYCMDTHEEFILDELLPLIVNHAAKNHHPADAVALASFLALGTILQSNGMDRDSLVFAIDASLLPTHDLPETVQ</sequence>
<proteinExistence type="predicted"/>
<comment type="caution">
    <text evidence="1">The sequence shown here is derived from an EMBL/GenBank/DDBJ whole genome shotgun (WGS) entry which is preliminary data.</text>
</comment>
<gene>
    <name evidence="1" type="ORF">GUL26_04635</name>
</gene>
<organism evidence="1 2">
    <name type="scientific">Pseudomonas aeruginosa</name>
    <dbReference type="NCBI Taxonomy" id="287"/>
    <lineage>
        <taxon>Bacteria</taxon>
        <taxon>Pseudomonadati</taxon>
        <taxon>Pseudomonadota</taxon>
        <taxon>Gammaproteobacteria</taxon>
        <taxon>Pseudomonadales</taxon>
        <taxon>Pseudomonadaceae</taxon>
        <taxon>Pseudomonas</taxon>
    </lineage>
</organism>
<name>A0A8G3M2Q9_PSEAI</name>